<evidence type="ECO:0000313" key="14">
    <source>
        <dbReference type="EMBL" id="WOO79309.1"/>
    </source>
</evidence>
<evidence type="ECO:0000259" key="13">
    <source>
        <dbReference type="PROSITE" id="PS50067"/>
    </source>
</evidence>
<dbReference type="SMART" id="SM00129">
    <property type="entry name" value="KISc"/>
    <property type="match status" value="1"/>
</dbReference>
<dbReference type="SMART" id="SM00233">
    <property type="entry name" value="PH"/>
    <property type="match status" value="1"/>
</dbReference>
<keyword evidence="15" id="KW-1185">Reference proteome</keyword>
<dbReference type="Pfam" id="PF16183">
    <property type="entry name" value="Kinesin_assoc"/>
    <property type="match status" value="1"/>
</dbReference>
<dbReference type="PRINTS" id="PR00380">
    <property type="entry name" value="KINESINHEAVY"/>
</dbReference>
<comment type="subcellular location">
    <subcellularLocation>
        <location evidence="1">Cytoplasm</location>
        <location evidence="1">Cytoskeleton</location>
    </subcellularLocation>
</comment>
<dbReference type="InterPro" id="IPR001849">
    <property type="entry name" value="PH_domain"/>
</dbReference>
<dbReference type="InterPro" id="IPR001752">
    <property type="entry name" value="Kinesin_motor_dom"/>
</dbReference>
<comment type="caution">
    <text evidence="9">Lacks conserved residue(s) required for the propagation of feature annotation.</text>
</comment>
<dbReference type="GeneID" id="87806084"/>
<evidence type="ECO:0000313" key="15">
    <source>
        <dbReference type="Proteomes" id="UP000827549"/>
    </source>
</evidence>
<dbReference type="PROSITE" id="PS50003">
    <property type="entry name" value="PH_DOMAIN"/>
    <property type="match status" value="1"/>
</dbReference>
<dbReference type="GO" id="GO:0010970">
    <property type="term" value="P:transport along microtubule"/>
    <property type="evidence" value="ECO:0007669"/>
    <property type="project" value="UniProtKB-ARBA"/>
</dbReference>
<dbReference type="Pfam" id="PF00225">
    <property type="entry name" value="Kinesin"/>
    <property type="match status" value="1"/>
</dbReference>
<organism evidence="14 15">
    <name type="scientific">Vanrija pseudolonga</name>
    <dbReference type="NCBI Taxonomy" id="143232"/>
    <lineage>
        <taxon>Eukaryota</taxon>
        <taxon>Fungi</taxon>
        <taxon>Dikarya</taxon>
        <taxon>Basidiomycota</taxon>
        <taxon>Agaricomycotina</taxon>
        <taxon>Tremellomycetes</taxon>
        <taxon>Trichosporonales</taxon>
        <taxon>Trichosporonaceae</taxon>
        <taxon>Vanrija</taxon>
    </lineage>
</organism>
<keyword evidence="6 10" id="KW-0175">Coiled coil</keyword>
<evidence type="ECO:0000256" key="5">
    <source>
        <dbReference type="ARBA" id="ARBA00022840"/>
    </source>
</evidence>
<evidence type="ECO:0000256" key="1">
    <source>
        <dbReference type="ARBA" id="ARBA00004245"/>
    </source>
</evidence>
<dbReference type="GO" id="GO:0005524">
    <property type="term" value="F:ATP binding"/>
    <property type="evidence" value="ECO:0007669"/>
    <property type="project" value="UniProtKB-KW"/>
</dbReference>
<dbReference type="InterPro" id="IPR036961">
    <property type="entry name" value="Kinesin_motor_dom_sf"/>
</dbReference>
<dbReference type="Gene3D" id="2.60.200.20">
    <property type="match status" value="1"/>
</dbReference>
<dbReference type="EMBL" id="CP086715">
    <property type="protein sequence ID" value="WOO79309.1"/>
    <property type="molecule type" value="Genomic_DNA"/>
</dbReference>
<gene>
    <name evidence="14" type="primary">unc-104_3</name>
    <name evidence="14" type="ORF">LOC62_02G002837</name>
</gene>
<dbReference type="PROSITE" id="PS50067">
    <property type="entry name" value="KINESIN_MOTOR_2"/>
    <property type="match status" value="1"/>
</dbReference>
<evidence type="ECO:0000256" key="2">
    <source>
        <dbReference type="ARBA" id="ARBA00022490"/>
    </source>
</evidence>
<evidence type="ECO:0000256" key="10">
    <source>
        <dbReference type="SAM" id="Coils"/>
    </source>
</evidence>
<evidence type="ECO:0000256" key="11">
    <source>
        <dbReference type="SAM" id="MobiDB-lite"/>
    </source>
</evidence>
<protein>
    <submittedName>
        <fullName evidence="14">Kinesin-like protein</fullName>
    </submittedName>
</protein>
<dbReference type="SMART" id="SM00240">
    <property type="entry name" value="FHA"/>
    <property type="match status" value="1"/>
</dbReference>
<dbReference type="SUPFAM" id="SSF50729">
    <property type="entry name" value="PH domain-like"/>
    <property type="match status" value="1"/>
</dbReference>
<dbReference type="GO" id="GO:0005874">
    <property type="term" value="C:microtubule"/>
    <property type="evidence" value="ECO:0007669"/>
    <property type="project" value="UniProtKB-KW"/>
</dbReference>
<evidence type="ECO:0000256" key="3">
    <source>
        <dbReference type="ARBA" id="ARBA00022701"/>
    </source>
</evidence>
<dbReference type="Gene3D" id="2.30.29.30">
    <property type="entry name" value="Pleckstrin-homology domain (PH domain)/Phosphotyrosine-binding domain (PTB)"/>
    <property type="match status" value="1"/>
</dbReference>
<dbReference type="FunFam" id="3.40.850.10:FF:000167">
    <property type="entry name" value="Uncharacterized protein"/>
    <property type="match status" value="1"/>
</dbReference>
<name>A0AAF0Y6T5_9TREE</name>
<dbReference type="SUPFAM" id="SSF49879">
    <property type="entry name" value="SMAD/FHA domain"/>
    <property type="match status" value="1"/>
</dbReference>
<proteinExistence type="inferred from homology"/>
<evidence type="ECO:0000256" key="6">
    <source>
        <dbReference type="ARBA" id="ARBA00023054"/>
    </source>
</evidence>
<dbReference type="InterPro" id="IPR008984">
    <property type="entry name" value="SMAD_FHA_dom_sf"/>
</dbReference>
<feature type="domain" description="PH" evidence="12">
    <location>
        <begin position="1571"/>
        <end position="1669"/>
    </location>
</feature>
<keyword evidence="2" id="KW-0963">Cytoplasm</keyword>
<dbReference type="InterPro" id="IPR027417">
    <property type="entry name" value="P-loop_NTPase"/>
</dbReference>
<sequence>MTSNSVAVFEGRVHGRGTVTPRFHYSWGILKTTAAAAATLWFGIMLEPPTRPFNPLTQPSTLVLTTTEEECAFTSPNHTTSLPHDTILPSLSLPPPRTLHHSVILLRALRAPYLFSCPGVTSKSSSELARGAKGLIRMEGHRTILEPPDHPSYWSAGSRDDDNYASQKTLYDDLGVDLLDHSFEGFNTCIFALQMGRPADGPDKGIIPLTTSELFNRVEQQSKKHANLSYSVEVSYMEIYNEKWVLSYGQRLTRLRVRDLLNPKNKGNLKVREHPSLGPYVEDLSKLVVENYNQMITLMDEGNKARTVASTNMNETSSRSHAVFTLILTQKRYDPDTKMTGEKVSKISLVDLAGSERQASTGATGTRLKEGANINKSLTTLGKVIAALAQASNTAAAGGKKKKEEFVPYRDSVLTWLLKESLGGNSKTAMIAAISPADYDETLSTLRYADAAKRIKTHAVVNEDPNAKLIRELKEELEVLRSRVSAGATNGEATYDPDIPPEKQIVTYKTKQGDIRTVTKLELQDQLEASEKLMDSLNLTWEEKLAETQKIHLEREKALEDLGITVEKDVRGTGVPGKGTTYVAQMVGVHAPQKFPSLVNLNEDPLMSECLIYQLKPGTTIAGSVDSGKAQVKLSGSHIAEEHCTFVNTDGEVTLEVVGDALTYVNGKRVPPSAPIKLHHGYRVILGDFHVFRFNDPAGVRAHRARMSGMWSNGVTEPGTPVRSDSPAQPVELMDWTAARREVADIESLGNEDLDKLFDDIVKVRTLRGRPDSRLDLTEIESRFMGSVAGDSVDVFANLRDWDHNGTASIAGHDLDNADKVTLVDGETGSRSDARSSMRLSDESSLEQQALTKQLRTLAQEVKRIRSQAAVARARGLSIPEVAAWSPREMVLARKAADQWKKLHNFGMAEEILRYAADIREANVIAKQMKKRISYNFVILDGLVASPTSALDDLGGIIEFDDVSDTCAATTGPRVMVKVIDHESTCELVPGRALTQPAIYSWNLCRFQQQLARMRQVLAIKDRPNYSVHLSLGAPFGDSPTPSFSYIGSARAPLQLLAQQVSYSVTVPIFCAYTMEAIGSCRVHFKCSAPSSRSGVSTPESSGPIVQSFPFSHKFSFTVTIDTVKGLTSADFTEVHAQTRLSSLVGPAIASEDTFASLPVNLEQASVSHLALRRTLSVLVTSDMVAHFTSGYASVEFFARVRAPYLERLERFDVIKETPPAPPPAAGDLTPNGSDPERPLMRRAETEFVTAETHDILASVEILEMSHDGEYTATDVEDDLVQLHLGVQRQLAVTFTHASGRALRWSKVVHASAGDIRVVTSDGEPCRVSAADVNMQMASQATFLSDGTSRLTARGTWDSAAHHCIQLDRRTPAADHVVVRLTFMIEVEGVDEPIVLEIDLKTRVISRDARRSSIRLIWRPRPVSNVVSMFAVDLTPPLARTARELWRLDTAKKPVPGDNLLTGWRPRSIALVRDYVALTRVRRLIADVQTSRTVLELAGIVDATKSSEAVQQELLAKYLSLWQHEMDTRLEFDVERETDAEKEMSNRLRRLVPDLEPRLVPTVRHVTPNESIIKRGTLSLLKDSRKNRWEEAQAVLRPPYLHLHPDVTKRETQVINIADASVVASPDVEMLLGRRHAFTVYTQTNSYIVQAVSARELEEWITVIGKQQRRG</sequence>
<dbReference type="InterPro" id="IPR022164">
    <property type="entry name" value="Kinesin-like"/>
</dbReference>
<dbReference type="Pfam" id="PF00498">
    <property type="entry name" value="FHA"/>
    <property type="match status" value="1"/>
</dbReference>
<dbReference type="Pfam" id="PF12473">
    <property type="entry name" value="DUF3694"/>
    <property type="match status" value="1"/>
</dbReference>
<dbReference type="CDD" id="cd22705">
    <property type="entry name" value="FHA_KIF1"/>
    <property type="match status" value="1"/>
</dbReference>
<evidence type="ECO:0000256" key="4">
    <source>
        <dbReference type="ARBA" id="ARBA00022741"/>
    </source>
</evidence>
<dbReference type="PROSITE" id="PS00411">
    <property type="entry name" value="KINESIN_MOTOR_1"/>
    <property type="match status" value="1"/>
</dbReference>
<keyword evidence="7" id="KW-0505">Motor protein</keyword>
<dbReference type="InterPro" id="IPR011993">
    <property type="entry name" value="PH-like_dom_sf"/>
</dbReference>
<accession>A0AAF0Y6T5</accession>
<dbReference type="PANTHER" id="PTHR47117">
    <property type="entry name" value="STAR-RELATED LIPID TRANSFER PROTEIN 9"/>
    <property type="match status" value="1"/>
</dbReference>
<keyword evidence="5" id="KW-0067">ATP-binding</keyword>
<dbReference type="Pfam" id="PF00169">
    <property type="entry name" value="PH"/>
    <property type="match status" value="1"/>
</dbReference>
<dbReference type="Proteomes" id="UP000827549">
    <property type="component" value="Chromosome 2"/>
</dbReference>
<keyword evidence="3" id="KW-0493">Microtubule</keyword>
<comment type="similarity">
    <text evidence="9">Belongs to the TRAFAC class myosin-kinesin ATPase superfamily. Kinesin family.</text>
</comment>
<dbReference type="InterPro" id="IPR019821">
    <property type="entry name" value="Kinesin_motor_CS"/>
</dbReference>
<dbReference type="InterPro" id="IPR000253">
    <property type="entry name" value="FHA_dom"/>
</dbReference>
<dbReference type="RefSeq" id="XP_062625341.1">
    <property type="nucleotide sequence ID" value="XM_062769360.1"/>
</dbReference>
<evidence type="ECO:0000256" key="8">
    <source>
        <dbReference type="ARBA" id="ARBA00023212"/>
    </source>
</evidence>
<dbReference type="GO" id="GO:0003777">
    <property type="term" value="F:microtubule motor activity"/>
    <property type="evidence" value="ECO:0007669"/>
    <property type="project" value="InterPro"/>
</dbReference>
<keyword evidence="8" id="KW-0206">Cytoskeleton</keyword>
<dbReference type="Gene3D" id="3.40.850.10">
    <property type="entry name" value="Kinesin motor domain"/>
    <property type="match status" value="1"/>
</dbReference>
<evidence type="ECO:0000259" key="12">
    <source>
        <dbReference type="PROSITE" id="PS50003"/>
    </source>
</evidence>
<dbReference type="InterPro" id="IPR032405">
    <property type="entry name" value="Kinesin_assoc"/>
</dbReference>
<evidence type="ECO:0000256" key="9">
    <source>
        <dbReference type="PROSITE-ProRule" id="PRU00283"/>
    </source>
</evidence>
<feature type="region of interest" description="Disordered" evidence="11">
    <location>
        <begin position="1216"/>
        <end position="1239"/>
    </location>
</feature>
<feature type="coiled-coil region" evidence="10">
    <location>
        <begin position="848"/>
        <end position="875"/>
    </location>
</feature>
<dbReference type="Gene3D" id="6.10.250.2520">
    <property type="match status" value="1"/>
</dbReference>
<dbReference type="SUPFAM" id="SSF52540">
    <property type="entry name" value="P-loop containing nucleoside triphosphate hydrolases"/>
    <property type="match status" value="1"/>
</dbReference>
<keyword evidence="4" id="KW-0547">Nucleotide-binding</keyword>
<evidence type="ECO:0000256" key="7">
    <source>
        <dbReference type="ARBA" id="ARBA00023175"/>
    </source>
</evidence>
<dbReference type="GO" id="GO:0008017">
    <property type="term" value="F:microtubule binding"/>
    <property type="evidence" value="ECO:0007669"/>
    <property type="project" value="InterPro"/>
</dbReference>
<reference evidence="14" key="1">
    <citation type="submission" date="2023-10" db="EMBL/GenBank/DDBJ databases">
        <authorList>
            <person name="Noh H."/>
        </authorList>
    </citation>
    <scope>NUCLEOTIDE SEQUENCE</scope>
    <source>
        <strain evidence="14">DUCC4014</strain>
    </source>
</reference>
<feature type="domain" description="Kinesin motor" evidence="13">
    <location>
        <begin position="100"/>
        <end position="455"/>
    </location>
</feature>